<evidence type="ECO:0000256" key="4">
    <source>
        <dbReference type="ARBA" id="ARBA00022917"/>
    </source>
</evidence>
<dbReference type="EMBL" id="DVMZ01000010">
    <property type="protein sequence ID" value="HIU58542.1"/>
    <property type="molecule type" value="Genomic_DNA"/>
</dbReference>
<evidence type="ECO:0000256" key="1">
    <source>
        <dbReference type="ARBA" id="ARBA00022555"/>
    </source>
</evidence>
<feature type="coiled-coil region" evidence="5">
    <location>
        <begin position="279"/>
        <end position="310"/>
    </location>
</feature>
<dbReference type="InterPro" id="IPR043682">
    <property type="entry name" value="RqcH_bacterial"/>
</dbReference>
<feature type="domain" description="NFACT RNA-binding" evidence="6">
    <location>
        <begin position="456"/>
        <end position="537"/>
    </location>
</feature>
<keyword evidence="1 5" id="KW-0820">tRNA-binding</keyword>
<comment type="similarity">
    <text evidence="5">Belongs to the NEMF family.</text>
</comment>
<dbReference type="GO" id="GO:1990112">
    <property type="term" value="C:RQC complex"/>
    <property type="evidence" value="ECO:0007669"/>
    <property type="project" value="TreeGrafter"/>
</dbReference>
<gene>
    <name evidence="5" type="primary">rqcH</name>
    <name evidence="7" type="ORF">IAC57_00425</name>
</gene>
<comment type="caution">
    <text evidence="7">The sequence shown here is derived from an EMBL/GenBank/DDBJ whole genome shotgun (WGS) entry which is preliminary data.</text>
</comment>
<dbReference type="InterPro" id="IPR051608">
    <property type="entry name" value="RQC_Subunit_NEMF"/>
</dbReference>
<comment type="subunit">
    <text evidence="5">Associates with stalled 50S ribosomal subunits. Binds to RqcP.</text>
</comment>
<dbReference type="GO" id="GO:0000049">
    <property type="term" value="F:tRNA binding"/>
    <property type="evidence" value="ECO:0007669"/>
    <property type="project" value="UniProtKB-UniRule"/>
</dbReference>
<dbReference type="Proteomes" id="UP000824081">
    <property type="component" value="Unassembled WGS sequence"/>
</dbReference>
<name>A0A9D1MEF2_9FIRM</name>
<dbReference type="Gene3D" id="2.30.310.10">
    <property type="entry name" value="ibrinogen binding protein from staphylococcus aureus domain"/>
    <property type="match status" value="1"/>
</dbReference>
<evidence type="ECO:0000256" key="2">
    <source>
        <dbReference type="ARBA" id="ARBA00022730"/>
    </source>
</evidence>
<proteinExistence type="inferred from homology"/>
<evidence type="ECO:0000313" key="7">
    <source>
        <dbReference type="EMBL" id="HIU58542.1"/>
    </source>
</evidence>
<evidence type="ECO:0000313" key="8">
    <source>
        <dbReference type="Proteomes" id="UP000824081"/>
    </source>
</evidence>
<evidence type="ECO:0000256" key="3">
    <source>
        <dbReference type="ARBA" id="ARBA00022884"/>
    </source>
</evidence>
<evidence type="ECO:0000259" key="6">
    <source>
        <dbReference type="Pfam" id="PF05670"/>
    </source>
</evidence>
<sequence length="568" mass="63994">MPQDSFHIRRSAAELDALLTGGKINRISQADKDEVTFIIYTGKTTVKLVLSTDASNARVCLSREEKEPAPVAPNFCMLLRKHLLGAEILSVSQHDFERIVEIRMLCTSDFSRAERTLVCELMGKYSNLILVENGLIAGALKTASLETNARRILFPGAKYEYPAPQDKLSPFDAEGLRARTQAFLASHEGGDEEDYARFLFENVAGLALPTARELLRRRPAGTPVWEFVGNFCSSCPSEPCLVTDTGTKEGAPRDFFAFPVPGGIPMPSLNAAEDEYYYRKETRRDFEDQKRRLESAVRALRKKQQKKLQDTLDRLSDCESMETLRVKGELLTANLHRIPKGSAEIETENWYDPDCAPVRIPLDPRLTPAQNAQKYFKAYAKQKRTREALTPRLAEEREEIAYTDSVAASLALAETKTDLKEIRDELVSLGLVKAPKARVGGKKQPAVPFREYRFQSFRILSGRNNLQNDRLLKSCSPSDVWLHAQKYHSTHVVIVTEGRQVSDEVLLFAAEVCAYYSDGRAGGKVPVDWCERKFVRKPPRSRAGFVTYTDYKTLLVEPDKHESFLSAE</sequence>
<comment type="function">
    <text evidence="5">Key component of the ribosome quality control system (RQC), a ribosome-associated complex that mediates the extraction of incompletely synthesized nascent chains from stalled ribosomes and their subsequent degradation. RqcH recruits Ala-charged tRNA, and with RqcP directs the elongation of stalled nascent chains on 50S ribosomal subunits, leading to non-templated C-terminal alanine extensions (Ala tail). The Ala tail promotes nascent chain degradation. May add between 1 and at least 8 Ala residues. Binds to stalled 50S ribosomal subunits.</text>
</comment>
<organism evidence="7 8">
    <name type="scientific">Candidatus Scatosoma pullistercoris</name>
    <dbReference type="NCBI Taxonomy" id="2840934"/>
    <lineage>
        <taxon>Bacteria</taxon>
        <taxon>Bacillati</taxon>
        <taxon>Bacillota</taxon>
        <taxon>Clostridia</taxon>
        <taxon>Candidatus Scatosoma</taxon>
    </lineage>
</organism>
<evidence type="ECO:0000256" key="5">
    <source>
        <dbReference type="HAMAP-Rule" id="MF_00844"/>
    </source>
</evidence>
<protein>
    <recommendedName>
        <fullName evidence="5">Rqc2 homolog RqcH</fullName>
        <shortName evidence="5">RqcH</shortName>
    </recommendedName>
</protein>
<dbReference type="GO" id="GO:0043023">
    <property type="term" value="F:ribosomal large subunit binding"/>
    <property type="evidence" value="ECO:0007669"/>
    <property type="project" value="UniProtKB-UniRule"/>
</dbReference>
<keyword evidence="4 5" id="KW-0648">Protein biosynthesis</keyword>
<dbReference type="GO" id="GO:0019843">
    <property type="term" value="F:rRNA binding"/>
    <property type="evidence" value="ECO:0007669"/>
    <property type="project" value="UniProtKB-UniRule"/>
</dbReference>
<dbReference type="AlphaFoldDB" id="A0A9D1MEF2"/>
<dbReference type="PANTHER" id="PTHR15239">
    <property type="entry name" value="NUCLEAR EXPORT MEDIATOR FACTOR NEMF"/>
    <property type="match status" value="1"/>
</dbReference>
<reference evidence="7" key="1">
    <citation type="submission" date="2020-10" db="EMBL/GenBank/DDBJ databases">
        <authorList>
            <person name="Gilroy R."/>
        </authorList>
    </citation>
    <scope>NUCLEOTIDE SEQUENCE</scope>
    <source>
        <strain evidence="7">11687</strain>
    </source>
</reference>
<dbReference type="PANTHER" id="PTHR15239:SF6">
    <property type="entry name" value="RIBOSOME QUALITY CONTROL COMPLEX SUBUNIT NEMF"/>
    <property type="match status" value="1"/>
</dbReference>
<keyword evidence="5" id="KW-0175">Coiled coil</keyword>
<dbReference type="Pfam" id="PF05670">
    <property type="entry name" value="NFACT-R_1"/>
    <property type="match status" value="1"/>
</dbReference>
<keyword evidence="2 5" id="KW-0699">rRNA-binding</keyword>
<accession>A0A9D1MEF2</accession>
<keyword evidence="3 5" id="KW-0694">RNA-binding</keyword>
<dbReference type="GO" id="GO:0072344">
    <property type="term" value="P:rescue of stalled ribosome"/>
    <property type="evidence" value="ECO:0007669"/>
    <property type="project" value="UniProtKB-UniRule"/>
</dbReference>
<dbReference type="Pfam" id="PF05833">
    <property type="entry name" value="NFACT_N"/>
    <property type="match status" value="1"/>
</dbReference>
<dbReference type="InterPro" id="IPR008532">
    <property type="entry name" value="NFACT_RNA-bd"/>
</dbReference>
<reference evidence="7" key="2">
    <citation type="journal article" date="2021" name="PeerJ">
        <title>Extensive microbial diversity within the chicken gut microbiome revealed by metagenomics and culture.</title>
        <authorList>
            <person name="Gilroy R."/>
            <person name="Ravi A."/>
            <person name="Getino M."/>
            <person name="Pursley I."/>
            <person name="Horton D.L."/>
            <person name="Alikhan N.F."/>
            <person name="Baker D."/>
            <person name="Gharbi K."/>
            <person name="Hall N."/>
            <person name="Watson M."/>
            <person name="Adriaenssens E.M."/>
            <person name="Foster-Nyarko E."/>
            <person name="Jarju S."/>
            <person name="Secka A."/>
            <person name="Antonio M."/>
            <person name="Oren A."/>
            <person name="Chaudhuri R.R."/>
            <person name="La Ragione R."/>
            <person name="Hildebrand F."/>
            <person name="Pallen M.J."/>
        </authorList>
    </citation>
    <scope>NUCLEOTIDE SEQUENCE</scope>
    <source>
        <strain evidence="7">11687</strain>
    </source>
</reference>
<dbReference type="HAMAP" id="MF_00844_B">
    <property type="entry name" value="RqcH_B"/>
    <property type="match status" value="1"/>
</dbReference>